<accession>A0A5B7GIP7</accession>
<feature type="region of interest" description="Disordered" evidence="1">
    <location>
        <begin position="409"/>
        <end position="476"/>
    </location>
</feature>
<feature type="region of interest" description="Disordered" evidence="1">
    <location>
        <begin position="342"/>
        <end position="370"/>
    </location>
</feature>
<proteinExistence type="predicted"/>
<organism evidence="2 3">
    <name type="scientific">Portunus trituberculatus</name>
    <name type="common">Swimming crab</name>
    <name type="synonym">Neptunus trituberculatus</name>
    <dbReference type="NCBI Taxonomy" id="210409"/>
    <lineage>
        <taxon>Eukaryota</taxon>
        <taxon>Metazoa</taxon>
        <taxon>Ecdysozoa</taxon>
        <taxon>Arthropoda</taxon>
        <taxon>Crustacea</taxon>
        <taxon>Multicrustacea</taxon>
        <taxon>Malacostraca</taxon>
        <taxon>Eumalacostraca</taxon>
        <taxon>Eucarida</taxon>
        <taxon>Decapoda</taxon>
        <taxon>Pleocyemata</taxon>
        <taxon>Brachyura</taxon>
        <taxon>Eubrachyura</taxon>
        <taxon>Portunoidea</taxon>
        <taxon>Portunidae</taxon>
        <taxon>Portuninae</taxon>
        <taxon>Portunus</taxon>
    </lineage>
</organism>
<evidence type="ECO:0000256" key="1">
    <source>
        <dbReference type="SAM" id="MobiDB-lite"/>
    </source>
</evidence>
<feature type="compositionally biased region" description="Basic and acidic residues" evidence="1">
    <location>
        <begin position="119"/>
        <end position="130"/>
    </location>
</feature>
<keyword evidence="3" id="KW-1185">Reference proteome</keyword>
<reference evidence="2 3" key="1">
    <citation type="submission" date="2019-05" db="EMBL/GenBank/DDBJ databases">
        <title>Another draft genome of Portunus trituberculatus and its Hox gene families provides insights of decapod evolution.</title>
        <authorList>
            <person name="Jeong J.-H."/>
            <person name="Song I."/>
            <person name="Kim S."/>
            <person name="Choi T."/>
            <person name="Kim D."/>
            <person name="Ryu S."/>
            <person name="Kim W."/>
        </authorList>
    </citation>
    <scope>NUCLEOTIDE SEQUENCE [LARGE SCALE GENOMIC DNA]</scope>
    <source>
        <tissue evidence="2">Muscle</tissue>
    </source>
</reference>
<feature type="compositionally biased region" description="Basic and acidic residues" evidence="1">
    <location>
        <begin position="20"/>
        <end position="47"/>
    </location>
</feature>
<feature type="compositionally biased region" description="Basic and acidic residues" evidence="1">
    <location>
        <begin position="61"/>
        <end position="95"/>
    </location>
</feature>
<evidence type="ECO:0000313" key="3">
    <source>
        <dbReference type="Proteomes" id="UP000324222"/>
    </source>
</evidence>
<evidence type="ECO:0000313" key="2">
    <source>
        <dbReference type="EMBL" id="MPC57285.1"/>
    </source>
</evidence>
<dbReference type="OrthoDB" id="447290at2759"/>
<name>A0A5B7GIP7_PORTR</name>
<gene>
    <name evidence="2" type="ORF">E2C01_051263</name>
</gene>
<sequence>MPECVPEMLDDTKLRELERLLGKLKPKKEAEESEQKESNEKQEAKQNEEEEVEAEVEEVEDGKQNAAKEDGEKEKEDGEKEKEDGEKEKEDGEKEKEDEEKVDGEKKEGDQDQDQDQDEEKKKEKKGPEIEHLPSLSEVWINVDLATPDDISNVHQAIKHKYRGMDTVYGETPDGGKYIVARKRKDALACGLSYSALEHFLPSCFLYEDLFAIMAGHQEVQEGLSSPSLSYGDGEFVCSGDCSVGGGQDSTCHATGSPLGSSSPFSSASHVVRRVCALSGCRRVLGSAHNDPHFVCIVCRDGFCDVNNRCRECAEWSPRWVLSSRQSQELFAKCSDSRGTVLSPMASGSDRDSIPGSVGPEDSISQIPGSKLSPCSRFKVRCSLLPTTPPGLTARQSVKSLLVDVLAGGNREQERPGDELGLDQAVPPHDPWGGKHSRTPKDHPWRIKQSRPEVGGDLDPSHVGSPSVQGQGRNRCVCPVQRLRPQTLG</sequence>
<comment type="caution">
    <text evidence="2">The sequence shown here is derived from an EMBL/GenBank/DDBJ whole genome shotgun (WGS) entry which is preliminary data.</text>
</comment>
<feature type="region of interest" description="Disordered" evidence="1">
    <location>
        <begin position="20"/>
        <end position="130"/>
    </location>
</feature>
<dbReference type="EMBL" id="VSRR010014659">
    <property type="protein sequence ID" value="MPC57285.1"/>
    <property type="molecule type" value="Genomic_DNA"/>
</dbReference>
<protein>
    <submittedName>
        <fullName evidence="2">Uncharacterized protein</fullName>
    </submittedName>
</protein>
<feature type="compositionally biased region" description="Acidic residues" evidence="1">
    <location>
        <begin position="48"/>
        <end position="60"/>
    </location>
</feature>
<dbReference type="Proteomes" id="UP000324222">
    <property type="component" value="Unassembled WGS sequence"/>
</dbReference>
<dbReference type="AlphaFoldDB" id="A0A5B7GIP7"/>